<dbReference type="AlphaFoldDB" id="A0AAV2LH09"/>
<gene>
    <name evidence="1" type="ORF">KC01_LOCUS28051</name>
</gene>
<name>A0AAV2LH09_KNICA</name>
<accession>A0AAV2LH09</accession>
<organism evidence="1 2">
    <name type="scientific">Knipowitschia caucasica</name>
    <name type="common">Caucasian dwarf goby</name>
    <name type="synonym">Pomatoschistus caucasicus</name>
    <dbReference type="NCBI Taxonomy" id="637954"/>
    <lineage>
        <taxon>Eukaryota</taxon>
        <taxon>Metazoa</taxon>
        <taxon>Chordata</taxon>
        <taxon>Craniata</taxon>
        <taxon>Vertebrata</taxon>
        <taxon>Euteleostomi</taxon>
        <taxon>Actinopterygii</taxon>
        <taxon>Neopterygii</taxon>
        <taxon>Teleostei</taxon>
        <taxon>Neoteleostei</taxon>
        <taxon>Acanthomorphata</taxon>
        <taxon>Gobiaria</taxon>
        <taxon>Gobiiformes</taxon>
        <taxon>Gobioidei</taxon>
        <taxon>Gobiidae</taxon>
        <taxon>Gobiinae</taxon>
        <taxon>Knipowitschia</taxon>
    </lineage>
</organism>
<dbReference type="Proteomes" id="UP001497482">
    <property type="component" value="Chromosome 23"/>
</dbReference>
<evidence type="ECO:0000313" key="1">
    <source>
        <dbReference type="EMBL" id="CAL1599861.1"/>
    </source>
</evidence>
<evidence type="ECO:0000313" key="2">
    <source>
        <dbReference type="Proteomes" id="UP001497482"/>
    </source>
</evidence>
<reference evidence="1 2" key="1">
    <citation type="submission" date="2024-04" db="EMBL/GenBank/DDBJ databases">
        <authorList>
            <person name="Waldvogel A.-M."/>
            <person name="Schoenle A."/>
        </authorList>
    </citation>
    <scope>NUCLEOTIDE SEQUENCE [LARGE SCALE GENOMIC DNA]</scope>
</reference>
<sequence>MCMCVCGVGSWCVGAEAVVAPAQRQRNSSGCGLSILPLQHPPVPSMVVTDEAAKMSRTDEVHRITENVYKTRDCNL</sequence>
<proteinExistence type="predicted"/>
<protein>
    <recommendedName>
        <fullName evidence="3">Secreted protein</fullName>
    </recommendedName>
</protein>
<keyword evidence="2" id="KW-1185">Reference proteome</keyword>
<dbReference type="EMBL" id="OZ035845">
    <property type="protein sequence ID" value="CAL1599861.1"/>
    <property type="molecule type" value="Genomic_DNA"/>
</dbReference>
<evidence type="ECO:0008006" key="3">
    <source>
        <dbReference type="Google" id="ProtNLM"/>
    </source>
</evidence>